<organism evidence="1 2">
    <name type="scientific">Erythrobacter dokdonensis DSW-74</name>
    <dbReference type="NCBI Taxonomy" id="1300349"/>
    <lineage>
        <taxon>Bacteria</taxon>
        <taxon>Pseudomonadati</taxon>
        <taxon>Pseudomonadota</taxon>
        <taxon>Alphaproteobacteria</taxon>
        <taxon>Sphingomonadales</taxon>
        <taxon>Erythrobacteraceae</taxon>
        <taxon>Erythrobacter/Porphyrobacter group</taxon>
        <taxon>Erythrobacter</taxon>
    </lineage>
</organism>
<gene>
    <name evidence="1" type="ORF">I603_0383</name>
</gene>
<proteinExistence type="predicted"/>
<reference evidence="1 2" key="1">
    <citation type="submission" date="2016-06" db="EMBL/GenBank/DDBJ databases">
        <title>Genome sequence of Porphyrobacter dokdonensis DSW-74.</title>
        <authorList>
            <person name="Kim J.F."/>
            <person name="Song J.Y."/>
        </authorList>
    </citation>
    <scope>NUCLEOTIDE SEQUENCE [LARGE SCALE GENOMIC DNA]</scope>
    <source>
        <strain evidence="1 2">DSW-74</strain>
    </source>
</reference>
<keyword evidence="2" id="KW-1185">Reference proteome</keyword>
<comment type="caution">
    <text evidence="1">The sequence shown here is derived from an EMBL/GenBank/DDBJ whole genome shotgun (WGS) entry which is preliminary data.</text>
</comment>
<protein>
    <submittedName>
        <fullName evidence="1">Uncharacterized protein</fullName>
    </submittedName>
</protein>
<dbReference type="PATRIC" id="fig|1300349.4.peg.379"/>
<evidence type="ECO:0000313" key="2">
    <source>
        <dbReference type="Proteomes" id="UP000092484"/>
    </source>
</evidence>
<dbReference type="STRING" id="1300349.I603_0383"/>
<accession>A0A1A7BL93</accession>
<dbReference type="AlphaFoldDB" id="A0A1A7BL93"/>
<dbReference type="Proteomes" id="UP000092484">
    <property type="component" value="Unassembled WGS sequence"/>
</dbReference>
<sequence length="138" mass="14706">MLQAVPNDNWINAAITPGDWRYEAGAAGPLAVFVGAGGKGDFVMTCNRAARTIDLWRAGTNPAPLAMTIRTETGTRSLAVVQAEDTNPYLTASLLASDPLLDAMALSKGRFAIETEGLPPLYLPSWAEVTRVIEDCRG</sequence>
<evidence type="ECO:0000313" key="1">
    <source>
        <dbReference type="EMBL" id="OBV12252.1"/>
    </source>
</evidence>
<dbReference type="EMBL" id="LZYB01000001">
    <property type="protein sequence ID" value="OBV12252.1"/>
    <property type="molecule type" value="Genomic_DNA"/>
</dbReference>
<name>A0A1A7BL93_9SPHN</name>